<evidence type="ECO:0000256" key="1">
    <source>
        <dbReference type="SAM" id="MobiDB-lite"/>
    </source>
</evidence>
<dbReference type="SMART" id="SM00052">
    <property type="entry name" value="EAL"/>
    <property type="match status" value="1"/>
</dbReference>
<evidence type="ECO:0000313" key="4">
    <source>
        <dbReference type="EMBL" id="PSV47595.1"/>
    </source>
</evidence>
<dbReference type="InterPro" id="IPR001633">
    <property type="entry name" value="EAL_dom"/>
</dbReference>
<organism evidence="4 5">
    <name type="scientific">Photobacterium indicum</name>
    <dbReference type="NCBI Taxonomy" id="81447"/>
    <lineage>
        <taxon>Bacteria</taxon>
        <taxon>Pseudomonadati</taxon>
        <taxon>Pseudomonadota</taxon>
        <taxon>Gammaproteobacteria</taxon>
        <taxon>Vibrionales</taxon>
        <taxon>Vibrionaceae</taxon>
        <taxon>Photobacterium</taxon>
    </lineage>
</organism>
<dbReference type="EMBL" id="PYOC01000003">
    <property type="protein sequence ID" value="PSV47595.1"/>
    <property type="molecule type" value="Genomic_DNA"/>
</dbReference>
<dbReference type="InterPro" id="IPR035919">
    <property type="entry name" value="EAL_sf"/>
</dbReference>
<evidence type="ECO:0000259" key="3">
    <source>
        <dbReference type="PROSITE" id="PS50883"/>
    </source>
</evidence>
<sequence length="525" mass="60029">MNQPKNIMLLILCLLIGLILDVIWVKNNINRTTIDTIQDLDIAIDSHLNKIKTDLTRVDSNTIPCDKNNRKGLEKLNFDSPVIQEISYIENDIFLCSDRVRKSNIKIEDSHLKRFEKHNGYVIYRATSQRRGINALFFMVPTPSGWYRIMLDSRYIDYWIKQYTHRKQLAGCLGNAVDNLICLNSPSPVNDFIYKKQMRSEKYSYLLTVGYTKESLKNAFFMQFPYAAAIIIMLSIFTVLLINVSVNFRRSIKSDIQRGIRNKEFYAYYQPIVNSKNGHWIGAELLVRWLHPKHGVISPAEFIHTAESTGLINAITLHLLERAAYEKTQIQAENNNTYISINVTASMIINPRYVTELISIISKYPSLQHNVVFEFTERETFSSTELAELQLGMQRLREVGIKWALDDFGTGYAGLSTLQSLRFDILKIDRTFVASSVTDAVTHSILDNIAEMGHTLHCTMVAEGVETAEQAEYVDDLEIEASQGYFYAKPMPFDDYLNALSQPAPASRSEAVETNTTTEHQQAIK</sequence>
<proteinExistence type="predicted"/>
<dbReference type="PANTHER" id="PTHR33121:SF79">
    <property type="entry name" value="CYCLIC DI-GMP PHOSPHODIESTERASE PDED-RELATED"/>
    <property type="match status" value="1"/>
</dbReference>
<feature type="region of interest" description="Disordered" evidence="1">
    <location>
        <begin position="504"/>
        <end position="525"/>
    </location>
</feature>
<dbReference type="Gene3D" id="3.20.20.450">
    <property type="entry name" value="EAL domain"/>
    <property type="match status" value="1"/>
</dbReference>
<protein>
    <submittedName>
        <fullName evidence="4">EAL domain-containing protein</fullName>
    </submittedName>
</protein>
<evidence type="ECO:0000256" key="2">
    <source>
        <dbReference type="SAM" id="Phobius"/>
    </source>
</evidence>
<dbReference type="CDD" id="cd01948">
    <property type="entry name" value="EAL"/>
    <property type="match status" value="1"/>
</dbReference>
<dbReference type="Proteomes" id="UP000241803">
    <property type="component" value="Unassembled WGS sequence"/>
</dbReference>
<comment type="caution">
    <text evidence="4">The sequence shown here is derived from an EMBL/GenBank/DDBJ whole genome shotgun (WGS) entry which is preliminary data.</text>
</comment>
<dbReference type="PANTHER" id="PTHR33121">
    <property type="entry name" value="CYCLIC DI-GMP PHOSPHODIESTERASE PDEF"/>
    <property type="match status" value="1"/>
</dbReference>
<gene>
    <name evidence="4" type="ORF">C9J47_12075</name>
</gene>
<keyword evidence="5" id="KW-1185">Reference proteome</keyword>
<keyword evidence="2" id="KW-0812">Transmembrane</keyword>
<dbReference type="InterPro" id="IPR050706">
    <property type="entry name" value="Cyclic-di-GMP_PDE-like"/>
</dbReference>
<keyword evidence="2" id="KW-1133">Transmembrane helix</keyword>
<feature type="compositionally biased region" description="Polar residues" evidence="1">
    <location>
        <begin position="512"/>
        <end position="525"/>
    </location>
</feature>
<dbReference type="SUPFAM" id="SSF141868">
    <property type="entry name" value="EAL domain-like"/>
    <property type="match status" value="1"/>
</dbReference>
<feature type="domain" description="EAL" evidence="3">
    <location>
        <begin position="249"/>
        <end position="504"/>
    </location>
</feature>
<evidence type="ECO:0000313" key="5">
    <source>
        <dbReference type="Proteomes" id="UP000241803"/>
    </source>
</evidence>
<dbReference type="PROSITE" id="PS50883">
    <property type="entry name" value="EAL"/>
    <property type="match status" value="1"/>
</dbReference>
<accession>A0A2T3L9C4</accession>
<keyword evidence="2" id="KW-0472">Membrane</keyword>
<dbReference type="AlphaFoldDB" id="A0A2T3L9C4"/>
<dbReference type="RefSeq" id="WP_107253757.1">
    <property type="nucleotide sequence ID" value="NZ_PYOC01000003.1"/>
</dbReference>
<dbReference type="Pfam" id="PF00563">
    <property type="entry name" value="EAL"/>
    <property type="match status" value="1"/>
</dbReference>
<feature type="transmembrane region" description="Helical" evidence="2">
    <location>
        <begin position="224"/>
        <end position="248"/>
    </location>
</feature>
<name>A0A2T3L9C4_9GAMM</name>
<reference evidence="4 5" key="1">
    <citation type="submission" date="2018-03" db="EMBL/GenBank/DDBJ databases">
        <title>Whole genome sequencing of Histamine producing bacteria.</title>
        <authorList>
            <person name="Butler K."/>
        </authorList>
    </citation>
    <scope>NUCLEOTIDE SEQUENCE [LARGE SCALE GENOMIC DNA]</scope>
    <source>
        <strain evidence="4 5">ATCC 19614</strain>
    </source>
</reference>
<dbReference type="GO" id="GO:0071111">
    <property type="term" value="F:cyclic-guanylate-specific phosphodiesterase activity"/>
    <property type="evidence" value="ECO:0007669"/>
    <property type="project" value="InterPro"/>
</dbReference>